<keyword evidence="5" id="KW-0235">DNA replication</keyword>
<dbReference type="GeneID" id="41799567"/>
<dbReference type="InterPro" id="IPR012337">
    <property type="entry name" value="RNaseH-like_sf"/>
</dbReference>
<evidence type="ECO:0000313" key="10">
    <source>
        <dbReference type="EMBL" id="BBN21284.1"/>
    </source>
</evidence>
<dbReference type="PANTHER" id="PTHR33568:SF3">
    <property type="entry name" value="DNA-DIRECTED DNA POLYMERASE"/>
    <property type="match status" value="1"/>
</dbReference>
<dbReference type="GO" id="GO:0000166">
    <property type="term" value="F:nucleotide binding"/>
    <property type="evidence" value="ECO:0007669"/>
    <property type="project" value="InterPro"/>
</dbReference>
<keyword evidence="3" id="KW-0808">Transferase</keyword>
<dbReference type="InterPro" id="IPR023211">
    <property type="entry name" value="DNA_pol_palm_dom_sf"/>
</dbReference>
<evidence type="ECO:0000256" key="5">
    <source>
        <dbReference type="ARBA" id="ARBA00022705"/>
    </source>
</evidence>
<evidence type="ECO:0000256" key="7">
    <source>
        <dbReference type="ARBA" id="ARBA00023125"/>
    </source>
</evidence>
<evidence type="ECO:0000256" key="1">
    <source>
        <dbReference type="ARBA" id="ARBA00005755"/>
    </source>
</evidence>
<evidence type="ECO:0000256" key="8">
    <source>
        <dbReference type="ARBA" id="ARBA00049244"/>
    </source>
</evidence>
<dbReference type="GO" id="GO:0003887">
    <property type="term" value="F:DNA-directed DNA polymerase activity"/>
    <property type="evidence" value="ECO:0007669"/>
    <property type="project" value="UniProtKB-KW"/>
</dbReference>
<dbReference type="PANTHER" id="PTHR33568">
    <property type="entry name" value="DNA POLYMERASE"/>
    <property type="match status" value="1"/>
</dbReference>
<evidence type="ECO:0000256" key="2">
    <source>
        <dbReference type="ARBA" id="ARBA00012417"/>
    </source>
</evidence>
<comment type="catalytic activity">
    <reaction evidence="8">
        <text>DNA(n) + a 2'-deoxyribonucleoside 5'-triphosphate = DNA(n+1) + diphosphate</text>
        <dbReference type="Rhea" id="RHEA:22508"/>
        <dbReference type="Rhea" id="RHEA-COMP:17339"/>
        <dbReference type="Rhea" id="RHEA-COMP:17340"/>
        <dbReference type="ChEBI" id="CHEBI:33019"/>
        <dbReference type="ChEBI" id="CHEBI:61560"/>
        <dbReference type="ChEBI" id="CHEBI:173112"/>
        <dbReference type="EC" id="2.7.7.7"/>
    </reaction>
</comment>
<keyword evidence="4" id="KW-0548">Nucleotidyltransferase</keyword>
<gene>
    <name evidence="10" type="primary">orf524</name>
</gene>
<evidence type="ECO:0000256" key="6">
    <source>
        <dbReference type="ARBA" id="ARBA00022932"/>
    </source>
</evidence>
<dbReference type="EC" id="2.7.7.7" evidence="2"/>
<sequence>MLVLLSGLDNLSNKFSLDSHKGIYPYYFPKETNLDYIGEVPAYEYFDTKKVSLIDYNNYKSKFNNNWSLKNETNSYCLKDCILLYKIIIIFRDLMLKYFRVDIIKTPTTASLTMRVFRTNYLQDKIIPIMPADIYNVLVKSYFGGHVDLYVPESNSKFTVNEIKDKIKSQNTADLELVNSYDINALYPSVMKDNLYPTDLIGHFKGDITLMDEYQVKFGIYKVKVNVPIDIKHPILPIHQEGKAIYPTGNWIGWYTSVEIENAMKFGYKFEVLEGFIFDTEDLFSKFVTDLYNIRLKYPKTHPMNYIIKLLMNSLYGRFGINPNLLSYKFVNRKNFNSSSYEDWIDFGDFILVGNKDKANRIFSNVAVASAVTAFARIKMSAVKNRDDLILLYTDTDSAYTIGKLPDDLVSSTELGKFKLEDSYYKFIGLAPKVYGTLNTEGVEKTKVKGFKDKVSLENLESLLVESSHNILNHEKWFKNMNKALISVKISPYDLKTNNNKRICIFEENKFSQTKNISVNKDNK</sequence>
<dbReference type="SUPFAM" id="SSF53098">
    <property type="entry name" value="Ribonuclease H-like"/>
    <property type="match status" value="1"/>
</dbReference>
<dbReference type="InterPro" id="IPR004868">
    <property type="entry name" value="DNA-dir_DNA_pol_B_mt/vir"/>
</dbReference>
<dbReference type="Gene3D" id="1.10.287.690">
    <property type="entry name" value="Helix hairpin bin"/>
    <property type="match status" value="1"/>
</dbReference>
<dbReference type="AlphaFoldDB" id="A0A5A4UA86"/>
<accession>A0A5A4UA86</accession>
<name>A0A5A4UA86_9AGAM</name>
<feature type="domain" description="DNA-directed DNA polymerase family B mitochondria/virus" evidence="9">
    <location>
        <begin position="3"/>
        <end position="336"/>
    </location>
</feature>
<dbReference type="GO" id="GO:0006260">
    <property type="term" value="P:DNA replication"/>
    <property type="evidence" value="ECO:0007669"/>
    <property type="project" value="UniProtKB-KW"/>
</dbReference>
<keyword evidence="7" id="KW-0238">DNA-binding</keyword>
<dbReference type="PRINTS" id="PR00106">
    <property type="entry name" value="DNAPOLB"/>
</dbReference>
<evidence type="ECO:0000256" key="3">
    <source>
        <dbReference type="ARBA" id="ARBA00022679"/>
    </source>
</evidence>
<dbReference type="SUPFAM" id="SSF56672">
    <property type="entry name" value="DNA/RNA polymerases"/>
    <property type="match status" value="1"/>
</dbReference>
<proteinExistence type="inferred from homology"/>
<dbReference type="RefSeq" id="YP_009693758.1">
    <property type="nucleotide sequence ID" value="NC_044740.1"/>
</dbReference>
<evidence type="ECO:0000259" key="9">
    <source>
        <dbReference type="Pfam" id="PF03175"/>
    </source>
</evidence>
<reference evidence="10" key="1">
    <citation type="submission" date="2019-08" db="EMBL/GenBank/DDBJ databases">
        <title>The complete mitochondrial genome sequence of the medicinal mushroom, Inonotus obliquus.</title>
        <authorList>
            <person name="Agnestisia R."/>
            <person name="Ono A."/>
            <person name="Nakamura L."/>
            <person name="Chino R."/>
            <person name="Aiso H."/>
            <person name="Nezu I."/>
            <person name="Ishiguri H."/>
            <person name="Yokota S."/>
            <person name="Suzuki T."/>
        </authorList>
    </citation>
    <scope>NUCLEOTIDE SEQUENCE</scope>
    <source>
        <strain evidence="10">NBRC113408</strain>
    </source>
</reference>
<dbReference type="GO" id="GO:0003677">
    <property type="term" value="F:DNA binding"/>
    <property type="evidence" value="ECO:0007669"/>
    <property type="project" value="UniProtKB-KW"/>
</dbReference>
<dbReference type="EMBL" id="LC497415">
    <property type="protein sequence ID" value="BBN21284.1"/>
    <property type="molecule type" value="Genomic_DNA"/>
</dbReference>
<protein>
    <recommendedName>
        <fullName evidence="2">DNA-directed DNA polymerase</fullName>
        <ecNumber evidence="2">2.7.7.7</ecNumber>
    </recommendedName>
</protein>
<organism evidence="10">
    <name type="scientific">Inonotus obliquus</name>
    <dbReference type="NCBI Taxonomy" id="167356"/>
    <lineage>
        <taxon>Eukaryota</taxon>
        <taxon>Fungi</taxon>
        <taxon>Dikarya</taxon>
        <taxon>Basidiomycota</taxon>
        <taxon>Agaricomycotina</taxon>
        <taxon>Agaricomycetes</taxon>
        <taxon>Hymenochaetales</taxon>
        <taxon>Hymenochaetaceae</taxon>
        <taxon>Inonotus</taxon>
    </lineage>
</organism>
<dbReference type="InterPro" id="IPR043502">
    <property type="entry name" value="DNA/RNA_pol_sf"/>
</dbReference>
<geneLocation type="mitochondrion" evidence="10"/>
<dbReference type="Pfam" id="PF03175">
    <property type="entry name" value="DNA_pol_B_2"/>
    <property type="match status" value="1"/>
</dbReference>
<keyword evidence="10" id="KW-0496">Mitochondrion</keyword>
<dbReference type="Gene3D" id="3.90.1600.10">
    <property type="entry name" value="Palm domain of DNA polymerase"/>
    <property type="match status" value="2"/>
</dbReference>
<comment type="similarity">
    <text evidence="1">Belongs to the DNA polymerase type-B family.</text>
</comment>
<dbReference type="InterPro" id="IPR006172">
    <property type="entry name" value="DNA-dir_DNA_pol_B"/>
</dbReference>
<keyword evidence="6" id="KW-0239">DNA-directed DNA polymerase</keyword>
<evidence type="ECO:0000256" key="4">
    <source>
        <dbReference type="ARBA" id="ARBA00022695"/>
    </source>
</evidence>